<dbReference type="Proteomes" id="UP000236291">
    <property type="component" value="Unassembled WGS sequence"/>
</dbReference>
<feature type="compositionally biased region" description="Polar residues" evidence="1">
    <location>
        <begin position="1"/>
        <end position="10"/>
    </location>
</feature>
<dbReference type="AlphaFoldDB" id="A0A2K3KL76"/>
<proteinExistence type="predicted"/>
<reference evidence="2 3" key="1">
    <citation type="journal article" date="2014" name="Am. J. Bot.">
        <title>Genome assembly and annotation for red clover (Trifolium pratense; Fabaceae).</title>
        <authorList>
            <person name="Istvanek J."/>
            <person name="Jaros M."/>
            <person name="Krenek A."/>
            <person name="Repkova J."/>
        </authorList>
    </citation>
    <scope>NUCLEOTIDE SEQUENCE [LARGE SCALE GENOMIC DNA]</scope>
    <source>
        <strain evidence="3">cv. Tatra</strain>
        <tissue evidence="2">Young leaves</tissue>
    </source>
</reference>
<feature type="compositionally biased region" description="Polar residues" evidence="1">
    <location>
        <begin position="25"/>
        <end position="45"/>
    </location>
</feature>
<feature type="region of interest" description="Disordered" evidence="1">
    <location>
        <begin position="1"/>
        <end position="65"/>
    </location>
</feature>
<organism evidence="2 3">
    <name type="scientific">Trifolium pratense</name>
    <name type="common">Red clover</name>
    <dbReference type="NCBI Taxonomy" id="57577"/>
    <lineage>
        <taxon>Eukaryota</taxon>
        <taxon>Viridiplantae</taxon>
        <taxon>Streptophyta</taxon>
        <taxon>Embryophyta</taxon>
        <taxon>Tracheophyta</taxon>
        <taxon>Spermatophyta</taxon>
        <taxon>Magnoliopsida</taxon>
        <taxon>eudicotyledons</taxon>
        <taxon>Gunneridae</taxon>
        <taxon>Pentapetalae</taxon>
        <taxon>rosids</taxon>
        <taxon>fabids</taxon>
        <taxon>Fabales</taxon>
        <taxon>Fabaceae</taxon>
        <taxon>Papilionoideae</taxon>
        <taxon>50 kb inversion clade</taxon>
        <taxon>NPAAA clade</taxon>
        <taxon>Hologalegina</taxon>
        <taxon>IRL clade</taxon>
        <taxon>Trifolieae</taxon>
        <taxon>Trifolium</taxon>
    </lineage>
</organism>
<dbReference type="ExpressionAtlas" id="A0A2K3KL76">
    <property type="expression patterns" value="baseline"/>
</dbReference>
<comment type="caution">
    <text evidence="2">The sequence shown here is derived from an EMBL/GenBank/DDBJ whole genome shotgun (WGS) entry which is preliminary data.</text>
</comment>
<evidence type="ECO:0000256" key="1">
    <source>
        <dbReference type="SAM" id="MobiDB-lite"/>
    </source>
</evidence>
<evidence type="ECO:0000313" key="2">
    <source>
        <dbReference type="EMBL" id="PNX67026.1"/>
    </source>
</evidence>
<protein>
    <submittedName>
        <fullName evidence="2">Derlin-2 protein</fullName>
    </submittedName>
</protein>
<gene>
    <name evidence="2" type="ORF">L195_g055404</name>
</gene>
<reference evidence="2 3" key="2">
    <citation type="journal article" date="2017" name="Front. Plant Sci.">
        <title>Gene Classification and Mining of Molecular Markers Useful in Red Clover (Trifolium pratense) Breeding.</title>
        <authorList>
            <person name="Istvanek J."/>
            <person name="Dluhosova J."/>
            <person name="Dluhos P."/>
            <person name="Patkova L."/>
            <person name="Nedelnik J."/>
            <person name="Repkova J."/>
        </authorList>
    </citation>
    <scope>NUCLEOTIDE SEQUENCE [LARGE SCALE GENOMIC DNA]</scope>
    <source>
        <strain evidence="3">cv. Tatra</strain>
        <tissue evidence="2">Young leaves</tissue>
    </source>
</reference>
<accession>A0A2K3KL76</accession>
<sequence length="65" mass="6849">MNSPVQSNPSAGIVFRGRSNRLGGAQSTTVRRTPQETSEGANSSPQQQNQGGGIAFQGRSYRLNG</sequence>
<name>A0A2K3KL76_TRIPR</name>
<dbReference type="EMBL" id="ASHM01100827">
    <property type="protein sequence ID" value="PNX67026.1"/>
    <property type="molecule type" value="Genomic_DNA"/>
</dbReference>
<dbReference type="STRING" id="57577.A0A2K3KL76"/>
<evidence type="ECO:0000313" key="3">
    <source>
        <dbReference type="Proteomes" id="UP000236291"/>
    </source>
</evidence>